<dbReference type="InterPro" id="IPR036890">
    <property type="entry name" value="HATPase_C_sf"/>
</dbReference>
<dbReference type="GO" id="GO:0005524">
    <property type="term" value="F:ATP binding"/>
    <property type="evidence" value="ECO:0007669"/>
    <property type="project" value="UniProtKB-KW"/>
</dbReference>
<dbReference type="CDD" id="cd16936">
    <property type="entry name" value="HATPase_RsbW-like"/>
    <property type="match status" value="1"/>
</dbReference>
<accession>A0ABV8YGB7</accession>
<keyword evidence="4" id="KW-0067">ATP-binding</keyword>
<dbReference type="SUPFAM" id="SSF55874">
    <property type="entry name" value="ATPase domain of HSP90 chaperone/DNA topoisomerase II/histidine kinase"/>
    <property type="match status" value="1"/>
</dbReference>
<dbReference type="RefSeq" id="WP_386336614.1">
    <property type="nucleotide sequence ID" value="NZ_JBHSFG010000003.1"/>
</dbReference>
<dbReference type="InterPro" id="IPR050267">
    <property type="entry name" value="Anti-sigma-factor_SerPK"/>
</dbReference>
<evidence type="ECO:0000256" key="2">
    <source>
        <dbReference type="SAM" id="MobiDB-lite"/>
    </source>
</evidence>
<proteinExistence type="predicted"/>
<feature type="region of interest" description="Disordered" evidence="2">
    <location>
        <begin position="1"/>
        <end position="44"/>
    </location>
</feature>
<organism evidence="4 5">
    <name type="scientific">Streptomyces xiangluensis</name>
    <dbReference type="NCBI Taxonomy" id="2665720"/>
    <lineage>
        <taxon>Bacteria</taxon>
        <taxon>Bacillati</taxon>
        <taxon>Actinomycetota</taxon>
        <taxon>Actinomycetes</taxon>
        <taxon>Kitasatosporales</taxon>
        <taxon>Streptomycetaceae</taxon>
        <taxon>Streptomyces</taxon>
    </lineage>
</organism>
<comment type="caution">
    <text evidence="4">The sequence shown here is derived from an EMBL/GenBank/DDBJ whole genome shotgun (WGS) entry which is preliminary data.</text>
</comment>
<dbReference type="Proteomes" id="UP001596012">
    <property type="component" value="Unassembled WGS sequence"/>
</dbReference>
<evidence type="ECO:0000259" key="3">
    <source>
        <dbReference type="Pfam" id="PF13581"/>
    </source>
</evidence>
<sequence>MSGDFALSRTARETDDIQAKPCVPRAGTRRIASGDGASGGAPQPQVAVTSAALARQFVRSVVRERWDVPGRRASEEAVIDLLLVVSELVTNAIRHGGGIAGFDVAPTPDGIRLSVLDYSDVVPAVVHGPGALPPAHVGNGYGWPLIIRLARDIRVERRPEGGKTISVLVPLT</sequence>
<keyword evidence="1" id="KW-0418">Kinase</keyword>
<dbReference type="InterPro" id="IPR003594">
    <property type="entry name" value="HATPase_dom"/>
</dbReference>
<evidence type="ECO:0000313" key="5">
    <source>
        <dbReference type="Proteomes" id="UP001596012"/>
    </source>
</evidence>
<feature type="domain" description="Histidine kinase/HSP90-like ATPase" evidence="3">
    <location>
        <begin position="50"/>
        <end position="163"/>
    </location>
</feature>
<reference evidence="5" key="1">
    <citation type="journal article" date="2019" name="Int. J. Syst. Evol. Microbiol.">
        <title>The Global Catalogue of Microorganisms (GCM) 10K type strain sequencing project: providing services to taxonomists for standard genome sequencing and annotation.</title>
        <authorList>
            <consortium name="The Broad Institute Genomics Platform"/>
            <consortium name="The Broad Institute Genome Sequencing Center for Infectious Disease"/>
            <person name="Wu L."/>
            <person name="Ma J."/>
        </authorList>
    </citation>
    <scope>NUCLEOTIDE SEQUENCE [LARGE SCALE GENOMIC DNA]</scope>
    <source>
        <strain evidence="5">DT43</strain>
    </source>
</reference>
<evidence type="ECO:0000313" key="4">
    <source>
        <dbReference type="EMBL" id="MFC4463401.1"/>
    </source>
</evidence>
<protein>
    <submittedName>
        <fullName evidence="4">ATP-binding protein</fullName>
    </submittedName>
</protein>
<dbReference type="PANTHER" id="PTHR35526:SF3">
    <property type="entry name" value="ANTI-SIGMA-F FACTOR RSBW"/>
    <property type="match status" value="1"/>
</dbReference>
<evidence type="ECO:0000256" key="1">
    <source>
        <dbReference type="ARBA" id="ARBA00022527"/>
    </source>
</evidence>
<dbReference type="EMBL" id="JBHSFG010000003">
    <property type="protein sequence ID" value="MFC4463401.1"/>
    <property type="molecule type" value="Genomic_DNA"/>
</dbReference>
<dbReference type="Gene3D" id="3.30.565.10">
    <property type="entry name" value="Histidine kinase-like ATPase, C-terminal domain"/>
    <property type="match status" value="1"/>
</dbReference>
<keyword evidence="1" id="KW-0723">Serine/threonine-protein kinase</keyword>
<keyword evidence="4" id="KW-0547">Nucleotide-binding</keyword>
<keyword evidence="1" id="KW-0808">Transferase</keyword>
<keyword evidence="5" id="KW-1185">Reference proteome</keyword>
<name>A0ABV8YGB7_9ACTN</name>
<dbReference type="PANTHER" id="PTHR35526">
    <property type="entry name" value="ANTI-SIGMA-F FACTOR RSBW-RELATED"/>
    <property type="match status" value="1"/>
</dbReference>
<gene>
    <name evidence="4" type="ORF">ACFPH6_02055</name>
</gene>
<dbReference type="Pfam" id="PF13581">
    <property type="entry name" value="HATPase_c_2"/>
    <property type="match status" value="1"/>
</dbReference>